<comment type="caution">
    <text evidence="1">The sequence shown here is derived from an EMBL/GenBank/DDBJ whole genome shotgun (WGS) entry which is preliminary data.</text>
</comment>
<name>A0ABV9L2C9_9BACT</name>
<reference evidence="2" key="1">
    <citation type="journal article" date="2019" name="Int. J. Syst. Evol. Microbiol.">
        <title>The Global Catalogue of Microorganisms (GCM) 10K type strain sequencing project: providing services to taxonomists for standard genome sequencing and annotation.</title>
        <authorList>
            <consortium name="The Broad Institute Genomics Platform"/>
            <consortium name="The Broad Institute Genome Sequencing Center for Infectious Disease"/>
            <person name="Wu L."/>
            <person name="Ma J."/>
        </authorList>
    </citation>
    <scope>NUCLEOTIDE SEQUENCE [LARGE SCALE GENOMIC DNA]</scope>
    <source>
        <strain evidence="2">CCUG 66188</strain>
    </source>
</reference>
<dbReference type="EMBL" id="JBHSGN010000153">
    <property type="protein sequence ID" value="MFC4676674.1"/>
    <property type="molecule type" value="Genomic_DNA"/>
</dbReference>
<proteinExistence type="predicted"/>
<dbReference type="Gene3D" id="3.40.1190.20">
    <property type="match status" value="1"/>
</dbReference>
<dbReference type="Proteomes" id="UP001596023">
    <property type="component" value="Unassembled WGS sequence"/>
</dbReference>
<accession>A0ABV9L2C9</accession>
<protein>
    <recommendedName>
        <fullName evidence="3">Carbohydrate kinase PfkB domain-containing protein</fullName>
    </recommendedName>
</protein>
<gene>
    <name evidence="1" type="ORF">ACFO6W_23615</name>
</gene>
<sequence>MKKVVTLGGIMLRLATPGYQCLIQSANLNVTFEGGEANVAVLLSSYEIPTDFRPRQPKNDIAKWCISDLRKYNVGVNKITVLVLNTPPKWFGVTSAKDKPDVVQGIRELTDAEIYPEKLF</sequence>
<dbReference type="InterPro" id="IPR029056">
    <property type="entry name" value="Ribokinase-like"/>
</dbReference>
<evidence type="ECO:0000313" key="1">
    <source>
        <dbReference type="EMBL" id="MFC4676674.1"/>
    </source>
</evidence>
<keyword evidence="2" id="KW-1185">Reference proteome</keyword>
<evidence type="ECO:0008006" key="3">
    <source>
        <dbReference type="Google" id="ProtNLM"/>
    </source>
</evidence>
<dbReference type="RefSeq" id="WP_380001140.1">
    <property type="nucleotide sequence ID" value="NZ_JBHSGN010000153.1"/>
</dbReference>
<evidence type="ECO:0000313" key="2">
    <source>
        <dbReference type="Proteomes" id="UP001596023"/>
    </source>
</evidence>
<dbReference type="SUPFAM" id="SSF53613">
    <property type="entry name" value="Ribokinase-like"/>
    <property type="match status" value="1"/>
</dbReference>
<organism evidence="1 2">
    <name type="scientific">Dysgonomonas termitidis</name>
    <dbReference type="NCBI Taxonomy" id="1516126"/>
    <lineage>
        <taxon>Bacteria</taxon>
        <taxon>Pseudomonadati</taxon>
        <taxon>Bacteroidota</taxon>
        <taxon>Bacteroidia</taxon>
        <taxon>Bacteroidales</taxon>
        <taxon>Dysgonomonadaceae</taxon>
        <taxon>Dysgonomonas</taxon>
    </lineage>
</organism>